<accession>A0AAF0ZKA2</accession>
<reference evidence="2" key="1">
    <citation type="submission" date="2023-08" db="EMBL/GenBank/DDBJ databases">
        <title>A de novo genome assembly of Solanum verrucosum Schlechtendal, a Mexican diploid species geographically isolated from the other diploid A-genome species in potato relatives.</title>
        <authorList>
            <person name="Hosaka K."/>
        </authorList>
    </citation>
    <scope>NUCLEOTIDE SEQUENCE</scope>
    <source>
        <tissue evidence="2">Young leaves</tissue>
    </source>
</reference>
<protein>
    <submittedName>
        <fullName evidence="2">Uncharacterized protein</fullName>
    </submittedName>
</protein>
<evidence type="ECO:0000313" key="3">
    <source>
        <dbReference type="Proteomes" id="UP001234989"/>
    </source>
</evidence>
<evidence type="ECO:0000256" key="1">
    <source>
        <dbReference type="SAM" id="MobiDB-lite"/>
    </source>
</evidence>
<dbReference type="PANTHER" id="PTHR46148">
    <property type="entry name" value="CHROMO DOMAIN-CONTAINING PROTEIN"/>
    <property type="match status" value="1"/>
</dbReference>
<gene>
    <name evidence="2" type="ORF">MTR67_035821</name>
</gene>
<dbReference type="PANTHER" id="PTHR46148:SF56">
    <property type="entry name" value="RETROTRANSPOSON PROTEIN"/>
    <property type="match status" value="1"/>
</dbReference>
<proteinExistence type="predicted"/>
<dbReference type="EMBL" id="CP133619">
    <property type="protein sequence ID" value="WMV42436.1"/>
    <property type="molecule type" value="Genomic_DNA"/>
</dbReference>
<feature type="region of interest" description="Disordered" evidence="1">
    <location>
        <begin position="112"/>
        <end position="145"/>
    </location>
</feature>
<evidence type="ECO:0000313" key="2">
    <source>
        <dbReference type="EMBL" id="WMV42436.1"/>
    </source>
</evidence>
<dbReference type="AlphaFoldDB" id="A0AAF0ZKA2"/>
<feature type="region of interest" description="Disordered" evidence="1">
    <location>
        <begin position="41"/>
        <end position="63"/>
    </location>
</feature>
<name>A0AAF0ZKA2_SOLVR</name>
<sequence length="145" mass="16447">MLKKCMGNPSLIIPTEDIGINDSLSYEEIPVQILDRQVRLGEKRKEEEKEQEKQDSSRSSSLTCGFCRGCVFEWNLMYIESINDSKCLGNEPLKFRGFRVEKRARKVVKRLGKRVGRRASQRAPKGSLRFTPWGDAPASAPQGSL</sequence>
<keyword evidence="3" id="KW-1185">Reference proteome</keyword>
<feature type="compositionally biased region" description="Basic and acidic residues" evidence="1">
    <location>
        <begin position="41"/>
        <end position="56"/>
    </location>
</feature>
<organism evidence="2 3">
    <name type="scientific">Solanum verrucosum</name>
    <dbReference type="NCBI Taxonomy" id="315347"/>
    <lineage>
        <taxon>Eukaryota</taxon>
        <taxon>Viridiplantae</taxon>
        <taxon>Streptophyta</taxon>
        <taxon>Embryophyta</taxon>
        <taxon>Tracheophyta</taxon>
        <taxon>Spermatophyta</taxon>
        <taxon>Magnoliopsida</taxon>
        <taxon>eudicotyledons</taxon>
        <taxon>Gunneridae</taxon>
        <taxon>Pentapetalae</taxon>
        <taxon>asterids</taxon>
        <taxon>lamiids</taxon>
        <taxon>Solanales</taxon>
        <taxon>Solanaceae</taxon>
        <taxon>Solanoideae</taxon>
        <taxon>Solaneae</taxon>
        <taxon>Solanum</taxon>
    </lineage>
</organism>
<dbReference type="Proteomes" id="UP001234989">
    <property type="component" value="Chromosome 8"/>
</dbReference>